<evidence type="ECO:0000256" key="1">
    <source>
        <dbReference type="SAM" id="MobiDB-lite"/>
    </source>
</evidence>
<accession>A0A812M743</accession>
<evidence type="ECO:0000313" key="3">
    <source>
        <dbReference type="Proteomes" id="UP000649617"/>
    </source>
</evidence>
<dbReference type="OrthoDB" id="448983at2759"/>
<keyword evidence="3" id="KW-1185">Reference proteome</keyword>
<dbReference type="Proteomes" id="UP000649617">
    <property type="component" value="Unassembled WGS sequence"/>
</dbReference>
<proteinExistence type="predicted"/>
<dbReference type="AlphaFoldDB" id="A0A812M743"/>
<reference evidence="2" key="1">
    <citation type="submission" date="2021-02" db="EMBL/GenBank/DDBJ databases">
        <authorList>
            <person name="Dougan E. K."/>
            <person name="Rhodes N."/>
            <person name="Thang M."/>
            <person name="Chan C."/>
        </authorList>
    </citation>
    <scope>NUCLEOTIDE SEQUENCE</scope>
</reference>
<organism evidence="2 3">
    <name type="scientific">Symbiodinium pilosum</name>
    <name type="common">Dinoflagellate</name>
    <dbReference type="NCBI Taxonomy" id="2952"/>
    <lineage>
        <taxon>Eukaryota</taxon>
        <taxon>Sar</taxon>
        <taxon>Alveolata</taxon>
        <taxon>Dinophyceae</taxon>
        <taxon>Suessiales</taxon>
        <taxon>Symbiodiniaceae</taxon>
        <taxon>Symbiodinium</taxon>
    </lineage>
</organism>
<feature type="region of interest" description="Disordered" evidence="1">
    <location>
        <begin position="115"/>
        <end position="137"/>
    </location>
</feature>
<protein>
    <submittedName>
        <fullName evidence="2">Uncharacterized protein</fullName>
    </submittedName>
</protein>
<feature type="compositionally biased region" description="Basic and acidic residues" evidence="1">
    <location>
        <begin position="118"/>
        <end position="137"/>
    </location>
</feature>
<dbReference type="EMBL" id="CAJNIZ010007449">
    <property type="protein sequence ID" value="CAE7258086.1"/>
    <property type="molecule type" value="Genomic_DNA"/>
</dbReference>
<sequence>MQQDQLNSENLMKMEDDLKQQGDWEAANRIVKCVRDASSHSLDQVLPMRRHLQDIAELLEDIMVPEVQSDASALHEVMRDVQSSSEAARNIAMLGKQKFEQVSQELHKIQQQYQASKAKAEQKRETNQKLADEKDRTSKQLSRACVANTGISVTSGSVTLGGSGGGVAALAGGASWVASVPGIGAALTTTTATTSSAGGVWGALGYTVTTTSVAFNPVGIMVGVALALGFGLLAVKSGCAAEDEAAACQATIETSQQNQELAGQMVDSARTHEGLWYGVSKSAEQAAHAFKTLKRTSAGGPRQHRFNKKMEDYARDLMTLVKAIDEYLFYLGKNKFFPPNYPLDRILTPERYNELDRQWRAAERQIQ</sequence>
<name>A0A812M743_SYMPI</name>
<feature type="non-terminal residue" evidence="2">
    <location>
        <position position="367"/>
    </location>
</feature>
<comment type="caution">
    <text evidence="2">The sequence shown here is derived from an EMBL/GenBank/DDBJ whole genome shotgun (WGS) entry which is preliminary data.</text>
</comment>
<evidence type="ECO:0000313" key="2">
    <source>
        <dbReference type="EMBL" id="CAE7258086.1"/>
    </source>
</evidence>
<gene>
    <name evidence="2" type="ORF">SPIL2461_LOCUS5311</name>
</gene>